<dbReference type="Proteomes" id="UP000032515">
    <property type="component" value="Unassembled WGS sequence"/>
</dbReference>
<dbReference type="InterPro" id="IPR046565">
    <property type="entry name" value="DUF6719"/>
</dbReference>
<dbReference type="PATRIC" id="fig|1076.23.peg.2526"/>
<reference evidence="1 2" key="1">
    <citation type="submission" date="2014-11" db="EMBL/GenBank/DDBJ databases">
        <title>Genomics and ecophysiology of heterotrophic nitrogen fixing bacteria isolated from estuarine surface water.</title>
        <authorList>
            <person name="Bentzon-Tilia M."/>
            <person name="Severin I."/>
            <person name="Hansen L.H."/>
            <person name="Riemann L."/>
        </authorList>
    </citation>
    <scope>NUCLEOTIDE SEQUENCE [LARGE SCALE GENOMIC DNA]</scope>
    <source>
        <strain evidence="1 2">BAL398</strain>
    </source>
</reference>
<dbReference type="EMBL" id="JXXE01000243">
    <property type="protein sequence ID" value="KIZ42734.1"/>
    <property type="molecule type" value="Genomic_DNA"/>
</dbReference>
<proteinExistence type="predicted"/>
<dbReference type="AlphaFoldDB" id="A0A0D7EPK2"/>
<sequence length="67" mass="6785">MLVAAAGPAAAAQITREQDIVGLRLGQKVLVDDGSCPTGQIKEVTGTTLTAAGVTRSAKCVPRAGRH</sequence>
<comment type="caution">
    <text evidence="1">The sequence shown here is derived from an EMBL/GenBank/DDBJ whole genome shotgun (WGS) entry which is preliminary data.</text>
</comment>
<dbReference type="Pfam" id="PF20477">
    <property type="entry name" value="DUF6719"/>
    <property type="match status" value="1"/>
</dbReference>
<name>A0A0D7EPK2_RHOPL</name>
<gene>
    <name evidence="1" type="ORF">OO17_12275</name>
</gene>
<organism evidence="1 2">
    <name type="scientific">Rhodopseudomonas palustris</name>
    <dbReference type="NCBI Taxonomy" id="1076"/>
    <lineage>
        <taxon>Bacteria</taxon>
        <taxon>Pseudomonadati</taxon>
        <taxon>Pseudomonadota</taxon>
        <taxon>Alphaproteobacteria</taxon>
        <taxon>Hyphomicrobiales</taxon>
        <taxon>Nitrobacteraceae</taxon>
        <taxon>Rhodopseudomonas</taxon>
    </lineage>
</organism>
<evidence type="ECO:0000313" key="2">
    <source>
        <dbReference type="Proteomes" id="UP000032515"/>
    </source>
</evidence>
<accession>A0A0D7EPK2</accession>
<dbReference type="STRING" id="1421013.GCA_000504425_01426"/>
<evidence type="ECO:0000313" key="1">
    <source>
        <dbReference type="EMBL" id="KIZ42734.1"/>
    </source>
</evidence>
<protein>
    <submittedName>
        <fullName evidence="1">Uncharacterized protein</fullName>
    </submittedName>
</protein>